<evidence type="ECO:0000256" key="8">
    <source>
        <dbReference type="ARBA" id="ARBA00023136"/>
    </source>
</evidence>
<evidence type="ECO:0000256" key="5">
    <source>
        <dbReference type="ARBA" id="ARBA00022519"/>
    </source>
</evidence>
<feature type="domain" description="AprE-like beta-barrel" evidence="12">
    <location>
        <begin position="325"/>
        <end position="414"/>
    </location>
</feature>
<dbReference type="PANTHER" id="PTHR30386:SF17">
    <property type="entry name" value="ALKALINE PROTEASE SECRETION PROTEIN APRE"/>
    <property type="match status" value="1"/>
</dbReference>
<keyword evidence="8" id="KW-0472">Membrane</keyword>
<keyword evidence="6" id="KW-0812">Transmembrane</keyword>
<proteinExistence type="inferred from homology"/>
<dbReference type="InterPro" id="IPR010129">
    <property type="entry name" value="T1SS_HlyD"/>
</dbReference>
<reference evidence="13 14" key="1">
    <citation type="submission" date="2015-03" db="EMBL/GenBank/DDBJ databases">
        <title>Genome sequencing of Methylobacterium variabile DSM 16961.</title>
        <authorList>
            <person name="Chaudhry V."/>
            <person name="Patil P.B."/>
        </authorList>
    </citation>
    <scope>NUCLEOTIDE SEQUENCE [LARGE SCALE GENOMIC DNA]</scope>
    <source>
        <strain evidence="13 14">DSM 16961</strain>
    </source>
</reference>
<dbReference type="NCBIfam" id="TIGR01843">
    <property type="entry name" value="type_I_hlyD"/>
    <property type="match status" value="1"/>
</dbReference>
<dbReference type="InterPro" id="IPR050739">
    <property type="entry name" value="MFP"/>
</dbReference>
<keyword evidence="14" id="KW-1185">Reference proteome</keyword>
<name>A0A0J6SHA5_9HYPH</name>
<evidence type="ECO:0000256" key="3">
    <source>
        <dbReference type="ARBA" id="ARBA00022448"/>
    </source>
</evidence>
<gene>
    <name evidence="13" type="ORF">VQ02_21810</name>
</gene>
<feature type="domain" description="AprE-like long alpha-helical hairpin" evidence="11">
    <location>
        <begin position="93"/>
        <end position="283"/>
    </location>
</feature>
<keyword evidence="10" id="KW-0175">Coiled coil</keyword>
<dbReference type="InterPro" id="IPR058982">
    <property type="entry name" value="Beta-barrel_AprE"/>
</dbReference>
<dbReference type="Pfam" id="PF26002">
    <property type="entry name" value="Beta-barrel_AprE"/>
    <property type="match status" value="1"/>
</dbReference>
<sequence>MRASPTWDIRRSVRRHVLLSLTAATLLTGGLGGWAATTELAGAVVAPGTLVVDSFVKKVQHPTGGVVGELRVRDGDVVRAGQVVLRLDETVTRANLSAIDKSLIELTARQGRLETERDGATQVKFPAALRERGRTEPEAGKVVAGEIRLFELRREARAGQKAQLRERTGQLREEIQGLTGQVAAKKREIDLIDRELEGVRELWRKNLVPIQRVTALERDAARLEGEYGQLVASIARAKGKISETELQVIQVDQDLRSEVAKELGEVQGKIAELVEKRVAAEDQLKRTDIRAPQDGVVHQLAVHTVGGVINPGEPIMLVVPRADTLVIEAKVTPRDIDQVQRGQAAMLRLTAFNQRTTPEVEGTVSLVAADQITDEKSGTSYFKVHVAPSPEALARLKGVRLVPGMPAEVFIRTGERTVLSYLTKPLNDQVRRAFKED</sequence>
<dbReference type="GO" id="GO:0005886">
    <property type="term" value="C:plasma membrane"/>
    <property type="evidence" value="ECO:0007669"/>
    <property type="project" value="UniProtKB-SubCell"/>
</dbReference>
<dbReference type="Proteomes" id="UP000035955">
    <property type="component" value="Unassembled WGS sequence"/>
</dbReference>
<comment type="subcellular location">
    <subcellularLocation>
        <location evidence="1 9">Cell inner membrane</location>
        <topology evidence="1 9">Single-pass membrane protein</topology>
    </subcellularLocation>
</comment>
<evidence type="ECO:0000256" key="10">
    <source>
        <dbReference type="SAM" id="Coils"/>
    </source>
</evidence>
<dbReference type="InterPro" id="IPR058781">
    <property type="entry name" value="HH_AprE-like"/>
</dbReference>
<keyword evidence="4 9" id="KW-1003">Cell membrane</keyword>
<evidence type="ECO:0000256" key="9">
    <source>
        <dbReference type="RuleBase" id="RU365093"/>
    </source>
</evidence>
<dbReference type="OrthoDB" id="9810980at2"/>
<evidence type="ECO:0000313" key="14">
    <source>
        <dbReference type="Proteomes" id="UP000035955"/>
    </source>
</evidence>
<dbReference type="PATRIC" id="fig|298794.3.peg.1752"/>
<keyword evidence="5 9" id="KW-0997">Cell inner membrane</keyword>
<evidence type="ECO:0000256" key="1">
    <source>
        <dbReference type="ARBA" id="ARBA00004377"/>
    </source>
</evidence>
<dbReference type="RefSeq" id="WP_048446317.1">
    <property type="nucleotide sequence ID" value="NZ_LABY01000161.1"/>
</dbReference>
<dbReference type="Gene3D" id="2.40.30.170">
    <property type="match status" value="1"/>
</dbReference>
<dbReference type="AlphaFoldDB" id="A0A0J6SHA5"/>
<dbReference type="PANTHER" id="PTHR30386">
    <property type="entry name" value="MEMBRANE FUSION SUBUNIT OF EMRAB-TOLC MULTIDRUG EFFLUX PUMP"/>
    <property type="match status" value="1"/>
</dbReference>
<evidence type="ECO:0000259" key="12">
    <source>
        <dbReference type="Pfam" id="PF26002"/>
    </source>
</evidence>
<comment type="similarity">
    <text evidence="2 9">Belongs to the membrane fusion protein (MFP) (TC 8.A.1) family.</text>
</comment>
<dbReference type="PRINTS" id="PR01490">
    <property type="entry name" value="RTXTOXIND"/>
</dbReference>
<accession>A0A0J6SHA5</accession>
<feature type="coiled-coil region" evidence="10">
    <location>
        <begin position="263"/>
        <end position="290"/>
    </location>
</feature>
<evidence type="ECO:0000313" key="13">
    <source>
        <dbReference type="EMBL" id="KMO33092.1"/>
    </source>
</evidence>
<dbReference type="EMBL" id="LABY01000161">
    <property type="protein sequence ID" value="KMO33092.1"/>
    <property type="molecule type" value="Genomic_DNA"/>
</dbReference>
<dbReference type="Gene3D" id="2.40.50.100">
    <property type="match status" value="2"/>
</dbReference>
<dbReference type="GO" id="GO:0015031">
    <property type="term" value="P:protein transport"/>
    <property type="evidence" value="ECO:0007669"/>
    <property type="project" value="InterPro"/>
</dbReference>
<evidence type="ECO:0000256" key="7">
    <source>
        <dbReference type="ARBA" id="ARBA00022989"/>
    </source>
</evidence>
<evidence type="ECO:0000256" key="6">
    <source>
        <dbReference type="ARBA" id="ARBA00022692"/>
    </source>
</evidence>
<keyword evidence="3 9" id="KW-0813">Transport</keyword>
<dbReference type="Pfam" id="PF25994">
    <property type="entry name" value="HH_AprE"/>
    <property type="match status" value="1"/>
</dbReference>
<evidence type="ECO:0000259" key="11">
    <source>
        <dbReference type="Pfam" id="PF25994"/>
    </source>
</evidence>
<comment type="caution">
    <text evidence="13">The sequence shown here is derived from an EMBL/GenBank/DDBJ whole genome shotgun (WGS) entry which is preliminary data.</text>
</comment>
<protein>
    <recommendedName>
        <fullName evidence="9">Membrane fusion protein (MFP) family protein</fullName>
    </recommendedName>
</protein>
<organism evidence="13 14">
    <name type="scientific">Methylobacterium variabile</name>
    <dbReference type="NCBI Taxonomy" id="298794"/>
    <lineage>
        <taxon>Bacteria</taxon>
        <taxon>Pseudomonadati</taxon>
        <taxon>Pseudomonadota</taxon>
        <taxon>Alphaproteobacteria</taxon>
        <taxon>Hyphomicrobiales</taxon>
        <taxon>Methylobacteriaceae</taxon>
        <taxon>Methylobacterium</taxon>
    </lineage>
</organism>
<evidence type="ECO:0000256" key="2">
    <source>
        <dbReference type="ARBA" id="ARBA00009477"/>
    </source>
</evidence>
<keyword evidence="7" id="KW-1133">Transmembrane helix</keyword>
<evidence type="ECO:0000256" key="4">
    <source>
        <dbReference type="ARBA" id="ARBA00022475"/>
    </source>
</evidence>